<dbReference type="Proteomes" id="UP001501094">
    <property type="component" value="Unassembled WGS sequence"/>
</dbReference>
<reference evidence="2 3" key="1">
    <citation type="journal article" date="2019" name="Int. J. Syst. Evol. Microbiol.">
        <title>The Global Catalogue of Microorganisms (GCM) 10K type strain sequencing project: providing services to taxonomists for standard genome sequencing and annotation.</title>
        <authorList>
            <consortium name="The Broad Institute Genomics Platform"/>
            <consortium name="The Broad Institute Genome Sequencing Center for Infectious Disease"/>
            <person name="Wu L."/>
            <person name="Ma J."/>
        </authorList>
    </citation>
    <scope>NUCLEOTIDE SEQUENCE [LARGE SCALE GENOMIC DNA]</scope>
    <source>
        <strain evidence="2 3">JCM 14326</strain>
    </source>
</reference>
<keyword evidence="1" id="KW-1133">Transmembrane helix</keyword>
<keyword evidence="3" id="KW-1185">Reference proteome</keyword>
<keyword evidence="1" id="KW-0472">Membrane</keyword>
<dbReference type="RefSeq" id="WP_344105883.1">
    <property type="nucleotide sequence ID" value="NZ_BAAANL010000009.1"/>
</dbReference>
<name>A0ABN2NL65_9MICO</name>
<organism evidence="2 3">
    <name type="scientific">Myceligenerans crystallogenes</name>
    <dbReference type="NCBI Taxonomy" id="316335"/>
    <lineage>
        <taxon>Bacteria</taxon>
        <taxon>Bacillati</taxon>
        <taxon>Actinomycetota</taxon>
        <taxon>Actinomycetes</taxon>
        <taxon>Micrococcales</taxon>
        <taxon>Promicromonosporaceae</taxon>
        <taxon>Myceligenerans</taxon>
    </lineage>
</organism>
<accession>A0ABN2NL65</accession>
<gene>
    <name evidence="2" type="ORF">GCM10009751_37000</name>
</gene>
<feature type="transmembrane region" description="Helical" evidence="1">
    <location>
        <begin position="20"/>
        <end position="37"/>
    </location>
</feature>
<sequence length="284" mass="30540">MPPTPSAPTTTWRIVRNCLIWVAVVLVVLILLGTWFAHELSRAFSGQWVADEAAKAQEHFGDDPAVVGVDHDSQSDVTIELAPSTDPAREYAGLAADVESYFDGFNDARGVIRIDGMEMELIEDDDARSAGLRLMGELSHVDGIDEATISLTPERNIFGLDVFATQGRDGSIIDLYHEVRQACLDVGSDALVVVSVAGSGGPGGYINDTHWNTSEGGGRGTGLAQELSVYGRYARQFDVTSVAIEPGAVGITIDGPIRAARAQAHQDNRHSTIQITVERLRPRS</sequence>
<evidence type="ECO:0000313" key="2">
    <source>
        <dbReference type="EMBL" id="GAA1874080.1"/>
    </source>
</evidence>
<comment type="caution">
    <text evidence="2">The sequence shown here is derived from an EMBL/GenBank/DDBJ whole genome shotgun (WGS) entry which is preliminary data.</text>
</comment>
<dbReference type="EMBL" id="BAAANL010000009">
    <property type="protein sequence ID" value="GAA1874080.1"/>
    <property type="molecule type" value="Genomic_DNA"/>
</dbReference>
<keyword evidence="1" id="KW-0812">Transmembrane</keyword>
<evidence type="ECO:0000313" key="3">
    <source>
        <dbReference type="Proteomes" id="UP001501094"/>
    </source>
</evidence>
<protein>
    <submittedName>
        <fullName evidence="2">Uncharacterized protein</fullName>
    </submittedName>
</protein>
<proteinExistence type="predicted"/>
<evidence type="ECO:0000256" key="1">
    <source>
        <dbReference type="SAM" id="Phobius"/>
    </source>
</evidence>